<dbReference type="InterPro" id="IPR016147">
    <property type="entry name" value="Pili_assmbl_chaperone_N"/>
</dbReference>
<dbReference type="RefSeq" id="WP_133603585.1">
    <property type="nucleotide sequence ID" value="NZ_JAUFPJ010000004.1"/>
</dbReference>
<dbReference type="SUPFAM" id="SSF49354">
    <property type="entry name" value="PapD-like"/>
    <property type="match status" value="1"/>
</dbReference>
<accession>A0A4R6N817</accession>
<dbReference type="GO" id="GO:0030288">
    <property type="term" value="C:outer membrane-bounded periplasmic space"/>
    <property type="evidence" value="ECO:0007669"/>
    <property type="project" value="InterPro"/>
</dbReference>
<evidence type="ECO:0000256" key="1">
    <source>
        <dbReference type="SAM" id="SignalP"/>
    </source>
</evidence>
<keyword evidence="1" id="KW-0732">Signal</keyword>
<dbReference type="PANTHER" id="PTHR30251">
    <property type="entry name" value="PILUS ASSEMBLY CHAPERONE"/>
    <property type="match status" value="1"/>
</dbReference>
<evidence type="ECO:0000313" key="4">
    <source>
        <dbReference type="Proteomes" id="UP000295357"/>
    </source>
</evidence>
<dbReference type="Proteomes" id="UP000295357">
    <property type="component" value="Unassembled WGS sequence"/>
</dbReference>
<feature type="chain" id="PRO_5021000212" evidence="1">
    <location>
        <begin position="23"/>
        <end position="256"/>
    </location>
</feature>
<feature type="signal peptide" evidence="1">
    <location>
        <begin position="1"/>
        <end position="22"/>
    </location>
</feature>
<gene>
    <name evidence="3" type="ORF">DFR39_104172</name>
</gene>
<proteinExistence type="predicted"/>
<evidence type="ECO:0000313" key="3">
    <source>
        <dbReference type="EMBL" id="TDP09611.1"/>
    </source>
</evidence>
<keyword evidence="4" id="KW-1185">Reference proteome</keyword>
<protein>
    <submittedName>
        <fullName evidence="3">Fimbrial chaperone protein</fullName>
    </submittedName>
</protein>
<reference evidence="3 4" key="1">
    <citation type="submission" date="2019-03" db="EMBL/GenBank/DDBJ databases">
        <title>Genomic Encyclopedia of Type Strains, Phase IV (KMG-IV): sequencing the most valuable type-strain genomes for metagenomic binning, comparative biology and taxonomic classification.</title>
        <authorList>
            <person name="Goeker M."/>
        </authorList>
    </citation>
    <scope>NUCLEOTIDE SEQUENCE [LARGE SCALE GENOMIC DNA]</scope>
    <source>
        <strain evidence="3 4">DSM 25082</strain>
    </source>
</reference>
<dbReference type="InterPro" id="IPR008962">
    <property type="entry name" value="PapD-like_sf"/>
</dbReference>
<organism evidence="3 4">
    <name type="scientific">Roseateles asaccharophilus</name>
    <dbReference type="NCBI Taxonomy" id="582607"/>
    <lineage>
        <taxon>Bacteria</taxon>
        <taxon>Pseudomonadati</taxon>
        <taxon>Pseudomonadota</taxon>
        <taxon>Betaproteobacteria</taxon>
        <taxon>Burkholderiales</taxon>
        <taxon>Sphaerotilaceae</taxon>
        <taxon>Roseateles</taxon>
    </lineage>
</organism>
<dbReference type="InterPro" id="IPR050643">
    <property type="entry name" value="Periplasmic_pilus_chap"/>
</dbReference>
<evidence type="ECO:0000259" key="2">
    <source>
        <dbReference type="Pfam" id="PF00345"/>
    </source>
</evidence>
<name>A0A4R6N817_9BURK</name>
<feature type="domain" description="Pili assembly chaperone N-terminal" evidence="2">
    <location>
        <begin position="24"/>
        <end position="143"/>
    </location>
</feature>
<dbReference type="AlphaFoldDB" id="A0A4R6N817"/>
<dbReference type="Gene3D" id="2.60.40.10">
    <property type="entry name" value="Immunoglobulins"/>
    <property type="match status" value="1"/>
</dbReference>
<dbReference type="InterPro" id="IPR013783">
    <property type="entry name" value="Ig-like_fold"/>
</dbReference>
<dbReference type="PANTHER" id="PTHR30251:SF4">
    <property type="entry name" value="SLR1668 PROTEIN"/>
    <property type="match status" value="1"/>
</dbReference>
<dbReference type="GO" id="GO:0071555">
    <property type="term" value="P:cell wall organization"/>
    <property type="evidence" value="ECO:0007669"/>
    <property type="project" value="InterPro"/>
</dbReference>
<dbReference type="OrthoDB" id="511700at2"/>
<sequence length="256" mass="27755">MSATRVLALGLFLFTAGPAAWSAGLQVSPVRLQFAPEQQAQALQLNNNAAAPIHVQVRVMRWAQREQQDVLEAQDEILASPAIVQVLPGQTQTVRLVRSRINTAELEQSYRVLVDELPASAQDSQAAQSGLQLLMRYSIPVFIAAKSGAEGRRATESDTQPAAATRLKARLQPATGTGSRLELRNDGQQAVRISQLRAMLSDGRYISLSEGLLGYVLPGQLMAWSFEQPLSPGVVLEAQLNDEPGQQRLPLQDAAL</sequence>
<comment type="caution">
    <text evidence="3">The sequence shown here is derived from an EMBL/GenBank/DDBJ whole genome shotgun (WGS) entry which is preliminary data.</text>
</comment>
<dbReference type="Pfam" id="PF00345">
    <property type="entry name" value="PapD_N"/>
    <property type="match status" value="1"/>
</dbReference>
<dbReference type="EMBL" id="SNXE01000004">
    <property type="protein sequence ID" value="TDP09611.1"/>
    <property type="molecule type" value="Genomic_DNA"/>
</dbReference>